<dbReference type="VEuPathDB" id="FungiDB:SPRG_03037"/>
<evidence type="ECO:0000256" key="2">
    <source>
        <dbReference type="ARBA" id="ARBA00001946"/>
    </source>
</evidence>
<comment type="subcellular location">
    <subcellularLocation>
        <location evidence="3">Nucleus</location>
        <location evidence="3">PML body</location>
    </subcellularLocation>
</comment>
<evidence type="ECO:0000259" key="11">
    <source>
        <dbReference type="Pfam" id="PF03372"/>
    </source>
</evidence>
<dbReference type="InterPro" id="IPR051547">
    <property type="entry name" value="TDP2-like"/>
</dbReference>
<dbReference type="GO" id="GO:0003697">
    <property type="term" value="F:single-stranded DNA binding"/>
    <property type="evidence" value="ECO:0007669"/>
    <property type="project" value="TreeGrafter"/>
</dbReference>
<dbReference type="OMA" id="NERIFLM"/>
<dbReference type="SUPFAM" id="SSF56219">
    <property type="entry name" value="DNase I-like"/>
    <property type="match status" value="1"/>
</dbReference>
<keyword evidence="7" id="KW-0378">Hydrolase</keyword>
<name>A0A067D0J1_SAPPC</name>
<dbReference type="GO" id="GO:0004518">
    <property type="term" value="F:nuclease activity"/>
    <property type="evidence" value="ECO:0007669"/>
    <property type="project" value="UniProtKB-KW"/>
</dbReference>
<keyword evidence="5" id="KW-0479">Metal-binding</keyword>
<dbReference type="AlphaFoldDB" id="A0A067D0J1"/>
<evidence type="ECO:0000256" key="4">
    <source>
        <dbReference type="ARBA" id="ARBA00022722"/>
    </source>
</evidence>
<dbReference type="EMBL" id="KK583195">
    <property type="protein sequence ID" value="KDO32562.1"/>
    <property type="molecule type" value="Genomic_DNA"/>
</dbReference>
<organism evidence="12 13">
    <name type="scientific">Saprolegnia parasitica (strain CBS 223.65)</name>
    <dbReference type="NCBI Taxonomy" id="695850"/>
    <lineage>
        <taxon>Eukaryota</taxon>
        <taxon>Sar</taxon>
        <taxon>Stramenopiles</taxon>
        <taxon>Oomycota</taxon>
        <taxon>Saprolegniomycetes</taxon>
        <taxon>Saprolegniales</taxon>
        <taxon>Saprolegniaceae</taxon>
        <taxon>Saprolegnia</taxon>
    </lineage>
</organism>
<evidence type="ECO:0000256" key="3">
    <source>
        <dbReference type="ARBA" id="ARBA00004322"/>
    </source>
</evidence>
<dbReference type="KEGG" id="spar:SPRG_03037"/>
<dbReference type="GeneID" id="24125570"/>
<evidence type="ECO:0000256" key="1">
    <source>
        <dbReference type="ARBA" id="ARBA00001936"/>
    </source>
</evidence>
<dbReference type="PANTHER" id="PTHR15822:SF4">
    <property type="entry name" value="TYROSYL-DNA PHOSPHODIESTERASE 2"/>
    <property type="match status" value="1"/>
</dbReference>
<keyword evidence="6" id="KW-0227">DNA damage</keyword>
<gene>
    <name evidence="12" type="ORF">SPRG_03037</name>
</gene>
<feature type="domain" description="Endonuclease/exonuclease/phosphatase" evidence="11">
    <location>
        <begin position="6"/>
        <end position="312"/>
    </location>
</feature>
<reference evidence="12 13" key="1">
    <citation type="journal article" date="2013" name="PLoS Genet.">
        <title>Distinctive expansion of potential virulence genes in the genome of the oomycete fish pathogen Saprolegnia parasitica.</title>
        <authorList>
            <person name="Jiang R.H."/>
            <person name="de Bruijn I."/>
            <person name="Haas B.J."/>
            <person name="Belmonte R."/>
            <person name="Lobach L."/>
            <person name="Christie J."/>
            <person name="van den Ackerveken G."/>
            <person name="Bottin A."/>
            <person name="Bulone V."/>
            <person name="Diaz-Moreno S.M."/>
            <person name="Dumas B."/>
            <person name="Fan L."/>
            <person name="Gaulin E."/>
            <person name="Govers F."/>
            <person name="Grenville-Briggs L.J."/>
            <person name="Horner N.R."/>
            <person name="Levin J.Z."/>
            <person name="Mammella M."/>
            <person name="Meijer H.J."/>
            <person name="Morris P."/>
            <person name="Nusbaum C."/>
            <person name="Oome S."/>
            <person name="Phillips A.J."/>
            <person name="van Rooyen D."/>
            <person name="Rzeszutek E."/>
            <person name="Saraiva M."/>
            <person name="Secombes C.J."/>
            <person name="Seidl M.F."/>
            <person name="Snel B."/>
            <person name="Stassen J.H."/>
            <person name="Sykes S."/>
            <person name="Tripathy S."/>
            <person name="van den Berg H."/>
            <person name="Vega-Arreguin J.C."/>
            <person name="Wawra S."/>
            <person name="Young S.K."/>
            <person name="Zeng Q."/>
            <person name="Dieguez-Uribeondo J."/>
            <person name="Russ C."/>
            <person name="Tyler B.M."/>
            <person name="van West P."/>
        </authorList>
    </citation>
    <scope>NUCLEOTIDE SEQUENCE [LARGE SCALE GENOMIC DNA]</scope>
    <source>
        <strain evidence="12 13">CBS 223.65</strain>
    </source>
</reference>
<evidence type="ECO:0000256" key="8">
    <source>
        <dbReference type="ARBA" id="ARBA00022842"/>
    </source>
</evidence>
<dbReference type="Gene3D" id="3.60.10.10">
    <property type="entry name" value="Endonuclease/exonuclease/phosphatase"/>
    <property type="match status" value="1"/>
</dbReference>
<dbReference type="InterPro" id="IPR005135">
    <property type="entry name" value="Endo/exonuclease/phosphatase"/>
</dbReference>
<dbReference type="PANTHER" id="PTHR15822">
    <property type="entry name" value="TRAF AND TNF RECEPTOR-ASSOCIATED PROTEIN"/>
    <property type="match status" value="1"/>
</dbReference>
<comment type="cofactor">
    <cofactor evidence="2">
        <name>Mg(2+)</name>
        <dbReference type="ChEBI" id="CHEBI:18420"/>
    </cofactor>
</comment>
<protein>
    <recommendedName>
        <fullName evidence="11">Endonuclease/exonuclease/phosphatase domain-containing protein</fullName>
    </recommendedName>
</protein>
<sequence>MDITLCSYNIRFVLDRWDERRPFLEKTLAATTADVFALQEVNIGMHHGQHAHLRDELSTALATSFTAFASPGARWYIERIPYLGALLSGERNPIARFFYDGYARFNERFLATILGRHTQTVYHNEVLRVLLYGLLGTGWVFGTTLLARSALSPDGADVLLVGGWRAAQCVHVTTTAADKKMLVVNVHLSSALDQEDIRVDEVRQICDWVDAKCEADSTLTAVAIMGDFNCFPHGDCYKYLVGRGYKSAHHTCHSAEPEVTFHQGLEAPTKDVGDECTLDYIFLKGDSITVKDVQVVGQTQCGDDSTLFPSDHFGLVARLTLAE</sequence>
<dbReference type="InterPro" id="IPR036691">
    <property type="entry name" value="Endo/exonu/phosph_ase_sf"/>
</dbReference>
<evidence type="ECO:0000256" key="7">
    <source>
        <dbReference type="ARBA" id="ARBA00022801"/>
    </source>
</evidence>
<dbReference type="Pfam" id="PF03372">
    <property type="entry name" value="Exo_endo_phos"/>
    <property type="match status" value="1"/>
</dbReference>
<keyword evidence="13" id="KW-1185">Reference proteome</keyword>
<dbReference type="GO" id="GO:0006302">
    <property type="term" value="P:double-strand break repair"/>
    <property type="evidence" value="ECO:0007669"/>
    <property type="project" value="TreeGrafter"/>
</dbReference>
<evidence type="ECO:0000313" key="12">
    <source>
        <dbReference type="EMBL" id="KDO32562.1"/>
    </source>
</evidence>
<dbReference type="GO" id="GO:0046872">
    <property type="term" value="F:metal ion binding"/>
    <property type="evidence" value="ECO:0007669"/>
    <property type="project" value="UniProtKB-KW"/>
</dbReference>
<keyword evidence="8" id="KW-0460">Magnesium</keyword>
<keyword evidence="9" id="KW-0234">DNA repair</keyword>
<keyword evidence="10" id="KW-0539">Nucleus</keyword>
<evidence type="ECO:0000256" key="5">
    <source>
        <dbReference type="ARBA" id="ARBA00022723"/>
    </source>
</evidence>
<dbReference type="GO" id="GO:0070260">
    <property type="term" value="F:5'-tyrosyl-DNA phosphodiesterase activity"/>
    <property type="evidence" value="ECO:0007669"/>
    <property type="project" value="TreeGrafter"/>
</dbReference>
<proteinExistence type="predicted"/>
<evidence type="ECO:0000256" key="10">
    <source>
        <dbReference type="ARBA" id="ARBA00023242"/>
    </source>
</evidence>
<evidence type="ECO:0000313" key="13">
    <source>
        <dbReference type="Proteomes" id="UP000030745"/>
    </source>
</evidence>
<dbReference type="STRING" id="695850.A0A067D0J1"/>
<evidence type="ECO:0000256" key="9">
    <source>
        <dbReference type="ARBA" id="ARBA00023204"/>
    </source>
</evidence>
<dbReference type="OrthoDB" id="9975959at2759"/>
<dbReference type="RefSeq" id="XP_012197008.1">
    <property type="nucleotide sequence ID" value="XM_012341618.1"/>
</dbReference>
<keyword evidence="4" id="KW-0540">Nuclease</keyword>
<dbReference type="Proteomes" id="UP000030745">
    <property type="component" value="Unassembled WGS sequence"/>
</dbReference>
<accession>A0A067D0J1</accession>
<dbReference type="GO" id="GO:0005737">
    <property type="term" value="C:cytoplasm"/>
    <property type="evidence" value="ECO:0007669"/>
    <property type="project" value="TreeGrafter"/>
</dbReference>
<evidence type="ECO:0000256" key="6">
    <source>
        <dbReference type="ARBA" id="ARBA00022763"/>
    </source>
</evidence>
<comment type="cofactor">
    <cofactor evidence="1">
        <name>Mn(2+)</name>
        <dbReference type="ChEBI" id="CHEBI:29035"/>
    </cofactor>
</comment>